<evidence type="ECO:0000256" key="1">
    <source>
        <dbReference type="ARBA" id="ARBA00023186"/>
    </source>
</evidence>
<dbReference type="SUPFAM" id="SSF89155">
    <property type="entry name" value="TorD-like"/>
    <property type="match status" value="1"/>
</dbReference>
<organism evidence="2 3">
    <name type="scientific">Roseovarius gahaiensis</name>
    <dbReference type="NCBI Taxonomy" id="2716691"/>
    <lineage>
        <taxon>Bacteria</taxon>
        <taxon>Pseudomonadati</taxon>
        <taxon>Pseudomonadota</taxon>
        <taxon>Alphaproteobacteria</taxon>
        <taxon>Rhodobacterales</taxon>
        <taxon>Roseobacteraceae</taxon>
        <taxon>Roseovarius</taxon>
    </lineage>
</organism>
<dbReference type="InterPro" id="IPR020945">
    <property type="entry name" value="DMSO/NO3_reduct_chaperone"/>
</dbReference>
<dbReference type="Gene3D" id="1.10.3480.10">
    <property type="entry name" value="TorD-like"/>
    <property type="match status" value="1"/>
</dbReference>
<proteinExistence type="predicted"/>
<dbReference type="AlphaFoldDB" id="A0A967EL23"/>
<keyword evidence="1" id="KW-0143">Chaperone</keyword>
<dbReference type="Proteomes" id="UP000639775">
    <property type="component" value="Unassembled WGS sequence"/>
</dbReference>
<dbReference type="InterPro" id="IPR036411">
    <property type="entry name" value="TorD-like_sf"/>
</dbReference>
<dbReference type="RefSeq" id="WP_167198869.1">
    <property type="nucleotide sequence ID" value="NZ_JAAORB010000035.1"/>
</dbReference>
<dbReference type="PANTHER" id="PTHR34227:SF1">
    <property type="entry name" value="DIMETHYL SULFOXIDE REDUCTASE CHAPERONE-RELATED"/>
    <property type="match status" value="1"/>
</dbReference>
<evidence type="ECO:0000313" key="2">
    <source>
        <dbReference type="EMBL" id="NHQ75499.1"/>
    </source>
</evidence>
<gene>
    <name evidence="2" type="ORF">HAT86_13645</name>
</gene>
<comment type="caution">
    <text evidence="2">The sequence shown here is derived from an EMBL/GenBank/DDBJ whole genome shotgun (WGS) entry which is preliminary data.</text>
</comment>
<dbReference type="PANTHER" id="PTHR34227">
    <property type="entry name" value="CHAPERONE PROTEIN YCDY"/>
    <property type="match status" value="1"/>
</dbReference>
<sequence length="212" mass="23076">MTMKEAVMESPTVTSDIAEEDRLRADLYDFLGVLLAGPPNPALLKQTARLSGDETDLGTAIAALARIAQHTKAPAVEREFNALFIGLGRGELLPYASYYLTGFLNEKPLAALRRDMAVRGMTRAQNVYEPEDNIASLMEMMAGLITGRFGTPAALTDQKTFFNKHIGPWAGHFFTDLEAAKNSVLYASVGAVGRVFMEIEAEGFRMSADHSA</sequence>
<reference evidence="2" key="1">
    <citation type="submission" date="2020-03" db="EMBL/GenBank/DDBJ databases">
        <title>Roseovarius gahaiensis sp. nov., isolated from Gahai Saline Lake, China.</title>
        <authorList>
            <person name="Sun X."/>
        </authorList>
    </citation>
    <scope>NUCLEOTIDE SEQUENCE</scope>
    <source>
        <strain evidence="2">GH877</strain>
    </source>
</reference>
<name>A0A967EL23_9RHOB</name>
<dbReference type="Pfam" id="PF02613">
    <property type="entry name" value="Nitrate_red_del"/>
    <property type="match status" value="1"/>
</dbReference>
<dbReference type="EMBL" id="JAAORB010000035">
    <property type="protein sequence ID" value="NHQ75499.1"/>
    <property type="molecule type" value="Genomic_DNA"/>
</dbReference>
<protein>
    <submittedName>
        <fullName evidence="2">Molecular chaperone TorD family protein</fullName>
    </submittedName>
</protein>
<dbReference type="InterPro" id="IPR050289">
    <property type="entry name" value="TorD/DmsD_chaperones"/>
</dbReference>
<accession>A0A967EL23</accession>
<evidence type="ECO:0000313" key="3">
    <source>
        <dbReference type="Proteomes" id="UP000639775"/>
    </source>
</evidence>
<keyword evidence="3" id="KW-1185">Reference proteome</keyword>